<evidence type="ECO:0000256" key="6">
    <source>
        <dbReference type="ARBA" id="ARBA00023136"/>
    </source>
</evidence>
<gene>
    <name evidence="10" type="ORF">DA73_0229895</name>
    <name evidence="9" type="ORF">DA73_0400009070</name>
</gene>
<feature type="transmembrane region" description="Helical" evidence="7">
    <location>
        <begin position="304"/>
        <end position="325"/>
    </location>
</feature>
<dbReference type="STRING" id="1479485.DA73_0229895"/>
<keyword evidence="4 7" id="KW-1133">Transmembrane helix</keyword>
<protein>
    <submittedName>
        <fullName evidence="9">Cation:proton antiporter</fullName>
    </submittedName>
    <submittedName>
        <fullName evidence="10">Potassium transporter</fullName>
    </submittedName>
</protein>
<keyword evidence="3 7" id="KW-0812">Transmembrane</keyword>
<evidence type="ECO:0000313" key="10">
    <source>
        <dbReference type="EMBL" id="KIE08737.1"/>
    </source>
</evidence>
<dbReference type="GO" id="GO:0015297">
    <property type="term" value="F:antiporter activity"/>
    <property type="evidence" value="ECO:0007669"/>
    <property type="project" value="InterPro"/>
</dbReference>
<evidence type="ECO:0000313" key="11">
    <source>
        <dbReference type="Proteomes" id="UP000029738"/>
    </source>
</evidence>
<feature type="transmembrane region" description="Helical" evidence="7">
    <location>
        <begin position="116"/>
        <end position="139"/>
    </location>
</feature>
<evidence type="ECO:0000256" key="4">
    <source>
        <dbReference type="ARBA" id="ARBA00022989"/>
    </source>
</evidence>
<feature type="transmembrane region" description="Helical" evidence="7">
    <location>
        <begin position="37"/>
        <end position="64"/>
    </location>
</feature>
<comment type="subcellular location">
    <subcellularLocation>
        <location evidence="1">Membrane</location>
        <topology evidence="1">Multi-pass membrane protein</topology>
    </subcellularLocation>
</comment>
<evidence type="ECO:0000256" key="7">
    <source>
        <dbReference type="SAM" id="Phobius"/>
    </source>
</evidence>
<dbReference type="InterPro" id="IPR038770">
    <property type="entry name" value="Na+/solute_symporter_sf"/>
</dbReference>
<evidence type="ECO:0000256" key="3">
    <source>
        <dbReference type="ARBA" id="ARBA00022692"/>
    </source>
</evidence>
<keyword evidence="5" id="KW-0406">Ion transport</keyword>
<dbReference type="InterPro" id="IPR006153">
    <property type="entry name" value="Cation/H_exchanger_TM"/>
</dbReference>
<dbReference type="Gene3D" id="1.20.1530.20">
    <property type="match status" value="1"/>
</dbReference>
<dbReference type="PANTHER" id="PTHR32468:SF0">
    <property type="entry name" value="K(+)_H(+) ANTIPORTER 1"/>
    <property type="match status" value="1"/>
</dbReference>
<comment type="caution">
    <text evidence="10">The sequence shown here is derived from an EMBL/GenBank/DDBJ whole genome shotgun (WGS) entry which is preliminary data.</text>
</comment>
<dbReference type="Pfam" id="PF00999">
    <property type="entry name" value="Na_H_Exchanger"/>
    <property type="match status" value="1"/>
</dbReference>
<proteinExistence type="predicted"/>
<keyword evidence="6 7" id="KW-0472">Membrane</keyword>
<feature type="transmembrane region" description="Helical" evidence="7">
    <location>
        <begin position="391"/>
        <end position="419"/>
    </location>
</feature>
<evidence type="ECO:0000256" key="2">
    <source>
        <dbReference type="ARBA" id="ARBA00022448"/>
    </source>
</evidence>
<organism evidence="10">
    <name type="scientific">Tolypothrix bouteillei VB521301</name>
    <dbReference type="NCBI Taxonomy" id="1479485"/>
    <lineage>
        <taxon>Bacteria</taxon>
        <taxon>Bacillati</taxon>
        <taxon>Cyanobacteriota</taxon>
        <taxon>Cyanophyceae</taxon>
        <taxon>Nostocales</taxon>
        <taxon>Tolypothrichaceae</taxon>
        <taxon>Tolypothrix</taxon>
    </lineage>
</organism>
<evidence type="ECO:0000259" key="8">
    <source>
        <dbReference type="Pfam" id="PF00999"/>
    </source>
</evidence>
<dbReference type="AlphaFoldDB" id="A0A0C1N2C9"/>
<feature type="transmembrane region" description="Helical" evidence="7">
    <location>
        <begin position="331"/>
        <end position="354"/>
    </location>
</feature>
<accession>A0A0C1N2C9</accession>
<feature type="transmembrane region" description="Helical" evidence="7">
    <location>
        <begin position="216"/>
        <end position="240"/>
    </location>
</feature>
<feature type="transmembrane region" description="Helical" evidence="7">
    <location>
        <begin position="84"/>
        <end position="104"/>
    </location>
</feature>
<evidence type="ECO:0000256" key="1">
    <source>
        <dbReference type="ARBA" id="ARBA00004141"/>
    </source>
</evidence>
<dbReference type="PANTHER" id="PTHR32468">
    <property type="entry name" value="CATION/H + ANTIPORTER"/>
    <property type="match status" value="1"/>
</dbReference>
<reference evidence="9" key="2">
    <citation type="submission" date="2019-11" db="EMBL/GenBank/DDBJ databases">
        <title>Improved Assembly of Tolypothrix boutellei genome.</title>
        <authorList>
            <person name="Sarangi A.N."/>
            <person name="Mukherjee M."/>
            <person name="Ghosh S."/>
            <person name="Singh D."/>
            <person name="Das A."/>
            <person name="Kant S."/>
            <person name="Prusty A."/>
            <person name="Tripathy S."/>
        </authorList>
    </citation>
    <scope>NUCLEOTIDE SEQUENCE</scope>
    <source>
        <strain evidence="9">VB521301</strain>
    </source>
</reference>
<feature type="domain" description="Cation/H+ exchanger transmembrane" evidence="8">
    <location>
        <begin position="23"/>
        <end position="415"/>
    </location>
</feature>
<name>A0A0C1N2C9_9CYAN</name>
<evidence type="ECO:0000313" key="9">
    <source>
        <dbReference type="EMBL" id="KAF3885595.1"/>
    </source>
</evidence>
<reference evidence="10" key="1">
    <citation type="journal article" date="2015" name="Genome Announc.">
        <title>Draft Genome Sequence of Tolypothrix boutellei Strain VB521301.</title>
        <authorList>
            <person name="Chandrababunaidu M.M."/>
            <person name="Singh D."/>
            <person name="Sen D."/>
            <person name="Bhan S."/>
            <person name="Das S."/>
            <person name="Gupta A."/>
            <person name="Adhikary S.P."/>
            <person name="Tripathy S."/>
        </authorList>
    </citation>
    <scope>NUCLEOTIDE SEQUENCE</scope>
    <source>
        <strain evidence="10">VB521301</strain>
    </source>
</reference>
<dbReference type="GO" id="GO:1902600">
    <property type="term" value="P:proton transmembrane transport"/>
    <property type="evidence" value="ECO:0007669"/>
    <property type="project" value="InterPro"/>
</dbReference>
<evidence type="ECO:0000256" key="5">
    <source>
        <dbReference type="ARBA" id="ARBA00023065"/>
    </source>
</evidence>
<feature type="transmembrane region" description="Helical" evidence="7">
    <location>
        <begin position="252"/>
        <end position="270"/>
    </location>
</feature>
<dbReference type="OrthoDB" id="9793589at2"/>
<feature type="transmembrane region" description="Helical" evidence="7">
    <location>
        <begin position="6"/>
        <end position="25"/>
    </location>
</feature>
<keyword evidence="11" id="KW-1185">Reference proteome</keyword>
<dbReference type="EMBL" id="JHEG02000058">
    <property type="protein sequence ID" value="KIE08737.1"/>
    <property type="molecule type" value="Genomic_DNA"/>
</dbReference>
<dbReference type="InterPro" id="IPR050794">
    <property type="entry name" value="CPA2_transporter"/>
</dbReference>
<dbReference type="GO" id="GO:0016020">
    <property type="term" value="C:membrane"/>
    <property type="evidence" value="ECO:0007669"/>
    <property type="project" value="UniProtKB-SubCell"/>
</dbReference>
<feature type="transmembrane region" description="Helical" evidence="7">
    <location>
        <begin position="151"/>
        <end position="175"/>
    </location>
</feature>
<feature type="transmembrane region" description="Helical" evidence="7">
    <location>
        <begin position="187"/>
        <end position="210"/>
    </location>
</feature>
<sequence>MSNFELVLRLLLQLTVILAACRIVTIIGRRYLGQTDVVCEMIAGVMLGPSLFGAIAPSVQQWLFPKVPIILATGEKIPNPSMSILFAISQIGLVVYMFLIGLEFNTGIIKQRLKGATFVSIAGILVPFCLGSIAAFFLVNRGDLFKQGVSPWAAALYLGASMSITAFPMLARMLYERGIAKTHFGTLALAAGSIDDATAWCLLAIVLASIHTNTSIAAFAIGGGIAYVLLITFVARPALAIFDRMVKRDGELTVQTLTLVFTLLMLCSWATDAVGIYAVFGAFIIGTAMPRGEFAEQLRDRTEFLTTSLLLPIFFVFSGLNTQIGLVNTPILWAITALIVTIAIFGKGIACMLAAKLSGENWRESATIGALMNARGLMELIILNIGLEQGIITPTLFTIMVIMAIVTTLMTSPLVNFLLHGTSYERSQII</sequence>
<dbReference type="Proteomes" id="UP000029738">
    <property type="component" value="Unassembled WGS sequence"/>
</dbReference>
<dbReference type="RefSeq" id="WP_038080247.1">
    <property type="nucleotide sequence ID" value="NZ_JHEG04000001.1"/>
</dbReference>
<keyword evidence="2" id="KW-0813">Transport</keyword>
<dbReference type="EMBL" id="JHEG04000001">
    <property type="protein sequence ID" value="KAF3885595.1"/>
    <property type="molecule type" value="Genomic_DNA"/>
</dbReference>